<dbReference type="PROSITE" id="PS51318">
    <property type="entry name" value="TAT"/>
    <property type="match status" value="1"/>
</dbReference>
<dbReference type="PANTHER" id="PTHR43737">
    <property type="entry name" value="BLL7424 PROTEIN"/>
    <property type="match status" value="1"/>
</dbReference>
<organism evidence="1 2">
    <name type="scientific">Lignipirellula cremea</name>
    <dbReference type="NCBI Taxonomy" id="2528010"/>
    <lineage>
        <taxon>Bacteria</taxon>
        <taxon>Pseudomonadati</taxon>
        <taxon>Planctomycetota</taxon>
        <taxon>Planctomycetia</taxon>
        <taxon>Pirellulales</taxon>
        <taxon>Pirellulaceae</taxon>
        <taxon>Lignipirellula</taxon>
    </lineage>
</organism>
<keyword evidence="2" id="KW-1185">Reference proteome</keyword>
<gene>
    <name evidence="1" type="ORF">Pla8534_60080</name>
</gene>
<dbReference type="Pfam" id="PF07394">
    <property type="entry name" value="DUF1501"/>
    <property type="match status" value="1"/>
</dbReference>
<name>A0A518E228_9BACT</name>
<dbReference type="InterPro" id="IPR017850">
    <property type="entry name" value="Alkaline_phosphatase_core_sf"/>
</dbReference>
<dbReference type="Proteomes" id="UP000317648">
    <property type="component" value="Chromosome"/>
</dbReference>
<dbReference type="RefSeq" id="WP_145057162.1">
    <property type="nucleotide sequence ID" value="NZ_CP036433.1"/>
</dbReference>
<dbReference type="KEGG" id="lcre:Pla8534_60080"/>
<dbReference type="AlphaFoldDB" id="A0A518E228"/>
<dbReference type="EMBL" id="CP036433">
    <property type="protein sequence ID" value="QDU98147.1"/>
    <property type="molecule type" value="Genomic_DNA"/>
</dbReference>
<evidence type="ECO:0008006" key="3">
    <source>
        <dbReference type="Google" id="ProtNLM"/>
    </source>
</evidence>
<dbReference type="OrthoDB" id="250507at2"/>
<evidence type="ECO:0000313" key="2">
    <source>
        <dbReference type="Proteomes" id="UP000317648"/>
    </source>
</evidence>
<dbReference type="InterPro" id="IPR006311">
    <property type="entry name" value="TAT_signal"/>
</dbReference>
<reference evidence="1 2" key="1">
    <citation type="submission" date="2019-02" db="EMBL/GenBank/DDBJ databases">
        <title>Deep-cultivation of Planctomycetes and their phenomic and genomic characterization uncovers novel biology.</title>
        <authorList>
            <person name="Wiegand S."/>
            <person name="Jogler M."/>
            <person name="Boedeker C."/>
            <person name="Pinto D."/>
            <person name="Vollmers J."/>
            <person name="Rivas-Marin E."/>
            <person name="Kohn T."/>
            <person name="Peeters S.H."/>
            <person name="Heuer A."/>
            <person name="Rast P."/>
            <person name="Oberbeckmann S."/>
            <person name="Bunk B."/>
            <person name="Jeske O."/>
            <person name="Meyerdierks A."/>
            <person name="Storesund J.E."/>
            <person name="Kallscheuer N."/>
            <person name="Luecker S."/>
            <person name="Lage O.M."/>
            <person name="Pohl T."/>
            <person name="Merkel B.J."/>
            <person name="Hornburger P."/>
            <person name="Mueller R.-W."/>
            <person name="Bruemmer F."/>
            <person name="Labrenz M."/>
            <person name="Spormann A.M."/>
            <person name="Op den Camp H."/>
            <person name="Overmann J."/>
            <person name="Amann R."/>
            <person name="Jetten M.S.M."/>
            <person name="Mascher T."/>
            <person name="Medema M.H."/>
            <person name="Devos D.P."/>
            <person name="Kaster A.-K."/>
            <person name="Ovreas L."/>
            <person name="Rohde M."/>
            <person name="Galperin M.Y."/>
            <person name="Jogler C."/>
        </authorList>
    </citation>
    <scope>NUCLEOTIDE SEQUENCE [LARGE SCALE GENOMIC DNA]</scope>
    <source>
        <strain evidence="1 2">Pla85_3_4</strain>
    </source>
</reference>
<dbReference type="SUPFAM" id="SSF53649">
    <property type="entry name" value="Alkaline phosphatase-like"/>
    <property type="match status" value="1"/>
</dbReference>
<dbReference type="InterPro" id="IPR010869">
    <property type="entry name" value="DUF1501"/>
</dbReference>
<accession>A0A518E228</accession>
<proteinExistence type="predicted"/>
<evidence type="ECO:0000313" key="1">
    <source>
        <dbReference type="EMBL" id="QDU98147.1"/>
    </source>
</evidence>
<dbReference type="PANTHER" id="PTHR43737:SF1">
    <property type="entry name" value="DUF1501 DOMAIN-CONTAINING PROTEIN"/>
    <property type="match status" value="1"/>
</dbReference>
<protein>
    <recommendedName>
        <fullName evidence="3">DUF1501 domain-containing protein</fullName>
    </recommendedName>
</protein>
<sequence>MLDIFGRSERTCDGVSRRSFLKVGGLAVGGMSLPGLLRHNAAAAAEGKTPSKKSVILIWQAGGPSHLDMYDLKPQAPAEIRGEFRPIRTNVPGIEISEHLPLQSKIMDKLAIVRSAYHTNAGHGMGSQWMLTGYEPAIEINTNIFPSCGSVVAKMLGANDAALPAYVNLPRPINMGKAAYLGASYNPFSPESDPNSDGFQVRNLKLPGQVDLPRLGRRRNLLSQLDTIRRDIDLAGDMEGLDTFYKDAMHMVTSDKAVKAFDINQEADDLREQYGRNDLGQSCLLARRLVEAGVTYVTVQAGGGWDTHGDNFKQLKTRLLPQFDSALTALVNDLHDRGLQDDVLVMAMGEFGRTPRINGNAGRDHWPGAMSVVYAGGGLKMGQVIGSTNDNGEFPATAAATPGCVLSTMYHALGIDYKHAFYDQAQRPLSILAEGKPIAELL</sequence>